<dbReference type="AlphaFoldDB" id="A0A815WQ76"/>
<evidence type="ECO:0000313" key="2">
    <source>
        <dbReference type="EMBL" id="CAF4407880.1"/>
    </source>
</evidence>
<dbReference type="EMBL" id="CAJNOQ010026605">
    <property type="protein sequence ID" value="CAF1547113.1"/>
    <property type="molecule type" value="Genomic_DNA"/>
</dbReference>
<proteinExistence type="predicted"/>
<keyword evidence="3" id="KW-1185">Reference proteome</keyword>
<reference evidence="1" key="1">
    <citation type="submission" date="2021-02" db="EMBL/GenBank/DDBJ databases">
        <authorList>
            <person name="Nowell W R."/>
        </authorList>
    </citation>
    <scope>NUCLEOTIDE SEQUENCE</scope>
</reference>
<sequence length="98" mass="11704">ISYNREVKVLSQKRDSVSYDIKLTFKNTKQKPMKYEYKEIISDVKTVITPKGYNSSKIKIIPEGFKIDEDDPLQENGQERIYEYEVLFEYRDPNKDDE</sequence>
<evidence type="ECO:0000313" key="1">
    <source>
        <dbReference type="EMBL" id="CAF1547113.1"/>
    </source>
</evidence>
<dbReference type="Proteomes" id="UP000663829">
    <property type="component" value="Unassembled WGS sequence"/>
</dbReference>
<dbReference type="EMBL" id="CAJOBC010092262">
    <property type="protein sequence ID" value="CAF4407880.1"/>
    <property type="molecule type" value="Genomic_DNA"/>
</dbReference>
<accession>A0A815WQ76</accession>
<protein>
    <submittedName>
        <fullName evidence="1">Uncharacterized protein</fullName>
    </submittedName>
</protein>
<gene>
    <name evidence="1" type="ORF">GPM918_LOCUS38972</name>
    <name evidence="2" type="ORF">SRO942_LOCUS39825</name>
</gene>
<feature type="non-terminal residue" evidence="1">
    <location>
        <position position="1"/>
    </location>
</feature>
<organism evidence="1 3">
    <name type="scientific">Didymodactylos carnosus</name>
    <dbReference type="NCBI Taxonomy" id="1234261"/>
    <lineage>
        <taxon>Eukaryota</taxon>
        <taxon>Metazoa</taxon>
        <taxon>Spiralia</taxon>
        <taxon>Gnathifera</taxon>
        <taxon>Rotifera</taxon>
        <taxon>Eurotatoria</taxon>
        <taxon>Bdelloidea</taxon>
        <taxon>Philodinida</taxon>
        <taxon>Philodinidae</taxon>
        <taxon>Didymodactylos</taxon>
    </lineage>
</organism>
<comment type="caution">
    <text evidence="1">The sequence shown here is derived from an EMBL/GenBank/DDBJ whole genome shotgun (WGS) entry which is preliminary data.</text>
</comment>
<name>A0A815WQ76_9BILA</name>
<evidence type="ECO:0000313" key="3">
    <source>
        <dbReference type="Proteomes" id="UP000663829"/>
    </source>
</evidence>
<dbReference type="Proteomes" id="UP000681722">
    <property type="component" value="Unassembled WGS sequence"/>
</dbReference>